<dbReference type="EC" id="3.6.1.55" evidence="6"/>
<dbReference type="GO" id="GO:0006742">
    <property type="term" value="P:NADP+ catabolic process"/>
    <property type="evidence" value="ECO:0007669"/>
    <property type="project" value="TreeGrafter"/>
</dbReference>
<reference evidence="6 7" key="1">
    <citation type="submission" date="2018-06" db="EMBL/GenBank/DDBJ databases">
        <authorList>
            <consortium name="Pathogen Informatics"/>
            <person name="Doyle S."/>
        </authorList>
    </citation>
    <scope>NUCLEOTIDE SEQUENCE [LARGE SCALE GENOMIC DNA]</scope>
    <source>
        <strain evidence="6 7">NCTC7582</strain>
    </source>
</reference>
<dbReference type="PROSITE" id="PS51462">
    <property type="entry name" value="NUDIX"/>
    <property type="match status" value="1"/>
</dbReference>
<dbReference type="PROSITE" id="PS00893">
    <property type="entry name" value="NUDIX_BOX"/>
    <property type="match status" value="1"/>
</dbReference>
<dbReference type="AlphaFoldDB" id="A0A2X1AE86"/>
<keyword evidence="4" id="KW-0460">Magnesium</keyword>
<dbReference type="PANTHER" id="PTHR42904">
    <property type="entry name" value="NUDIX HYDROLASE, NUDC SUBFAMILY"/>
    <property type="match status" value="1"/>
</dbReference>
<dbReference type="Gene3D" id="3.90.79.10">
    <property type="entry name" value="Nucleoside Triphosphate Pyrophosphohydrolase"/>
    <property type="match status" value="1"/>
</dbReference>
<dbReference type="Proteomes" id="UP000251431">
    <property type="component" value="Unassembled WGS sequence"/>
</dbReference>
<organism evidence="6 7">
    <name type="scientific">Lysinibacillus capsici</name>
    <dbReference type="NCBI Taxonomy" id="2115968"/>
    <lineage>
        <taxon>Bacteria</taxon>
        <taxon>Bacillati</taxon>
        <taxon>Bacillota</taxon>
        <taxon>Bacilli</taxon>
        <taxon>Bacillales</taxon>
        <taxon>Bacillaceae</taxon>
        <taxon>Lysinibacillus</taxon>
    </lineage>
</organism>
<evidence type="ECO:0000256" key="1">
    <source>
        <dbReference type="ARBA" id="ARBA00001946"/>
    </source>
</evidence>
<keyword evidence="2" id="KW-0479">Metal-binding</keyword>
<evidence type="ECO:0000256" key="3">
    <source>
        <dbReference type="ARBA" id="ARBA00022801"/>
    </source>
</evidence>
<dbReference type="InterPro" id="IPR050241">
    <property type="entry name" value="NAD-cap_RNA_hydrolase_NudC"/>
</dbReference>
<dbReference type="SUPFAM" id="SSF55811">
    <property type="entry name" value="Nudix"/>
    <property type="match status" value="1"/>
</dbReference>
<dbReference type="RefSeq" id="WP_112118728.1">
    <property type="nucleotide sequence ID" value="NZ_UAQE01000004.1"/>
</dbReference>
<comment type="cofactor">
    <cofactor evidence="1">
        <name>Mg(2+)</name>
        <dbReference type="ChEBI" id="CHEBI:18420"/>
    </cofactor>
</comment>
<sequence length="167" mass="19580">MEVWDLYDKNRQKTNKRHVRGTALAAEDYHIVVHVWIRNNKGEFLLTRRHPNKHYPHLWECPGGSIVTGESSLDGAIREVEEEIGISLLKTNGQLVKSERRDCFNDFYDVWLFEQSFEISDTKLQEEEVTAVQWVTKLELEKMLHANNVVPTLRYFTSIFNDKTTPC</sequence>
<evidence type="ECO:0000256" key="4">
    <source>
        <dbReference type="ARBA" id="ARBA00022842"/>
    </source>
</evidence>
<evidence type="ECO:0000259" key="5">
    <source>
        <dbReference type="PROSITE" id="PS51462"/>
    </source>
</evidence>
<keyword evidence="3 6" id="KW-0378">Hydrolase</keyword>
<dbReference type="GO" id="GO:0046872">
    <property type="term" value="F:metal ion binding"/>
    <property type="evidence" value="ECO:0007669"/>
    <property type="project" value="UniProtKB-KW"/>
</dbReference>
<evidence type="ECO:0000313" key="7">
    <source>
        <dbReference type="Proteomes" id="UP000251431"/>
    </source>
</evidence>
<dbReference type="PANTHER" id="PTHR42904:SF1">
    <property type="entry name" value="NUCLEOSIDE DIPHOSPHATE-LINKED MOIETY X MOTIF 17"/>
    <property type="match status" value="1"/>
</dbReference>
<protein>
    <submittedName>
        <fullName evidence="6">NUDIX hydrolase</fullName>
        <ecNumber evidence="6">3.6.1.55</ecNumber>
    </submittedName>
</protein>
<dbReference type="InterPro" id="IPR015797">
    <property type="entry name" value="NUDIX_hydrolase-like_dom_sf"/>
</dbReference>
<dbReference type="Pfam" id="PF00293">
    <property type="entry name" value="NUDIX"/>
    <property type="match status" value="1"/>
</dbReference>
<name>A0A2X1AE86_9BACI</name>
<accession>A0A2X1AE86</accession>
<dbReference type="GO" id="GO:0035529">
    <property type="term" value="F:NADH pyrophosphatase activity"/>
    <property type="evidence" value="ECO:0007669"/>
    <property type="project" value="TreeGrafter"/>
</dbReference>
<dbReference type="InterPro" id="IPR000086">
    <property type="entry name" value="NUDIX_hydrolase_dom"/>
</dbReference>
<dbReference type="GO" id="GO:0005829">
    <property type="term" value="C:cytosol"/>
    <property type="evidence" value="ECO:0007669"/>
    <property type="project" value="TreeGrafter"/>
</dbReference>
<dbReference type="GO" id="GO:0019677">
    <property type="term" value="P:NAD+ catabolic process"/>
    <property type="evidence" value="ECO:0007669"/>
    <property type="project" value="TreeGrafter"/>
</dbReference>
<dbReference type="CDD" id="cd04693">
    <property type="entry name" value="NUDIX_Hydrolase"/>
    <property type="match status" value="1"/>
</dbReference>
<dbReference type="EMBL" id="UAQE01000004">
    <property type="protein sequence ID" value="SPU38992.1"/>
    <property type="molecule type" value="Genomic_DNA"/>
</dbReference>
<evidence type="ECO:0000313" key="6">
    <source>
        <dbReference type="EMBL" id="SPU38992.1"/>
    </source>
</evidence>
<evidence type="ECO:0000256" key="2">
    <source>
        <dbReference type="ARBA" id="ARBA00022723"/>
    </source>
</evidence>
<dbReference type="GO" id="GO:0035539">
    <property type="term" value="F:8-oxo-7,8-dihydrodeoxyguanosine triphosphate pyrophosphatase activity"/>
    <property type="evidence" value="ECO:0007669"/>
    <property type="project" value="UniProtKB-EC"/>
</dbReference>
<dbReference type="InterPro" id="IPR020084">
    <property type="entry name" value="NUDIX_hydrolase_CS"/>
</dbReference>
<proteinExistence type="predicted"/>
<feature type="domain" description="Nudix hydrolase" evidence="5">
    <location>
        <begin position="28"/>
        <end position="157"/>
    </location>
</feature>
<gene>
    <name evidence="6" type="primary">mutT</name>
    <name evidence="6" type="ORF">NCTC7582_04966</name>
</gene>